<dbReference type="InterPro" id="IPR036397">
    <property type="entry name" value="RNaseH_sf"/>
</dbReference>
<accession>A0A7J6L0Q0</accession>
<comment type="caution">
    <text evidence="2">The sequence shown here is derived from an EMBL/GenBank/DDBJ whole genome shotgun (WGS) entry which is preliminary data.</text>
</comment>
<gene>
    <name evidence="2" type="ORF">FOL47_011188</name>
</gene>
<dbReference type="OrthoDB" id="6150661at2759"/>
<feature type="non-terminal residue" evidence="2">
    <location>
        <position position="1"/>
    </location>
</feature>
<evidence type="ECO:0000256" key="1">
    <source>
        <dbReference type="SAM" id="MobiDB-lite"/>
    </source>
</evidence>
<feature type="region of interest" description="Disordered" evidence="1">
    <location>
        <begin position="1"/>
        <end position="29"/>
    </location>
</feature>
<dbReference type="AlphaFoldDB" id="A0A7J6L0Q0"/>
<feature type="compositionally biased region" description="Acidic residues" evidence="1">
    <location>
        <begin position="19"/>
        <end position="29"/>
    </location>
</feature>
<evidence type="ECO:0000313" key="3">
    <source>
        <dbReference type="Proteomes" id="UP000591131"/>
    </source>
</evidence>
<reference evidence="2 3" key="1">
    <citation type="submission" date="2020-04" db="EMBL/GenBank/DDBJ databases">
        <title>Perkinsus chesapeaki whole genome sequence.</title>
        <authorList>
            <person name="Bogema D.R."/>
        </authorList>
    </citation>
    <scope>NUCLEOTIDE SEQUENCE [LARGE SCALE GENOMIC DNA]</scope>
    <source>
        <strain evidence="2">ATCC PRA-425</strain>
    </source>
</reference>
<dbReference type="EMBL" id="JAAPAO010000946">
    <property type="protein sequence ID" value="KAF4652246.1"/>
    <property type="molecule type" value="Genomic_DNA"/>
</dbReference>
<organism evidence="2 3">
    <name type="scientific">Perkinsus chesapeaki</name>
    <name type="common">Clam parasite</name>
    <name type="synonym">Perkinsus andrewsi</name>
    <dbReference type="NCBI Taxonomy" id="330153"/>
    <lineage>
        <taxon>Eukaryota</taxon>
        <taxon>Sar</taxon>
        <taxon>Alveolata</taxon>
        <taxon>Perkinsozoa</taxon>
        <taxon>Perkinsea</taxon>
        <taxon>Perkinsida</taxon>
        <taxon>Perkinsidae</taxon>
        <taxon>Perkinsus</taxon>
    </lineage>
</organism>
<protein>
    <submittedName>
        <fullName evidence="2">Uncharacterized protein</fullName>
    </submittedName>
</protein>
<feature type="compositionally biased region" description="Low complexity" evidence="1">
    <location>
        <begin position="1"/>
        <end position="16"/>
    </location>
</feature>
<dbReference type="Gene3D" id="3.30.420.10">
    <property type="entry name" value="Ribonuclease H-like superfamily/Ribonuclease H"/>
    <property type="match status" value="1"/>
</dbReference>
<sequence>MPPSRSPSGSSNPSRSWADPDDEEEDASNFDECCDRMLETIKAYDFGDALTNSVTSLLSSMKSFYIGLLEENRALRVKADRMPPSTMGPYGNLGRSYKNTLLSGIPLPSNSSRPNSKNVLLSVKKTGTLPATETSMESSLEKIKTKVCEHLMTAQLPVNKVFIRNSDVAVLVADKDSERVSTALKTTSRGGGYAVRTQEKLLPEVLVRKEGLTPEDIMNQCSKVMNNLSVESWKVVTNKELFVVFRMPTEDRDTLIRNDGVYVNCQKLRCHDFISINYCYDCGGLHGKNGTCSIKKKCLFCAADHKLADCPFKATKKVGDMHCSLCDADGHCVINGPPCIKKLEAMRARLDRIDYTRDGPAFSGPLSKYICLWVIYADDAYLLLSWKKHQEPEVMRSTIEKIYRIIRNACEKADLHLERSKCKMLTNDMKLNSLGMTGMVSQLKVLGMCITARLNFFPHIKERALLAQQIMHGTARYVKKSIGLTPYRCLEIFDKVFVPRLCYGIEIYGSALASSYVRDYLDRIGNAFMRMAFKLRRSTPVNYIYSLSGRPPLSQILISKAIIAHYHKGSLLNYVGRRAKGKKSRWETLLSDNGFGTSYDGDILSRYPFEDKEFTDRICIPDSKEESLTNEASTMTGWKVYTDGSMERGPGKEVISFGAAFYACGPDNFCSSRGSRVHATASIMQAELYGIIMFLNWAVTSGNIHN</sequence>
<proteinExistence type="predicted"/>
<evidence type="ECO:0000313" key="2">
    <source>
        <dbReference type="EMBL" id="KAF4652246.1"/>
    </source>
</evidence>
<name>A0A7J6L0Q0_PERCH</name>
<keyword evidence="3" id="KW-1185">Reference proteome</keyword>
<dbReference type="GO" id="GO:0003676">
    <property type="term" value="F:nucleic acid binding"/>
    <property type="evidence" value="ECO:0007669"/>
    <property type="project" value="InterPro"/>
</dbReference>
<dbReference type="Proteomes" id="UP000591131">
    <property type="component" value="Unassembled WGS sequence"/>
</dbReference>